<dbReference type="AlphaFoldDB" id="A0A164WXY2"/>
<keyword evidence="5" id="KW-1185">Reference proteome</keyword>
<proteinExistence type="predicted"/>
<feature type="compositionally biased region" description="Polar residues" evidence="1">
    <location>
        <begin position="688"/>
        <end position="708"/>
    </location>
</feature>
<sequence length="899" mass="100806">MSMDDFMRQQSAFMNELTGYMKQQTEILNHINSVVSSKTENYEEREPGELRPEERLLKYPMLSPPWDDDVGWSTVLEVALKFLKEQRTAKSEVAKKVNHHQIALFSAVVTAFLVPTVNALSAVPGQNNDQLLQNLIDLVTEIAQSQGLKFNSSSIQTPLKFKPQHSDEVSATFWYLSLVVSILCAAVTTFARFQMNDIQELPKGLTSVENVMRTKERERLVGNVLTPTFNVLHWSIVFAIGLFLAGLLYQLWNIHSSVEPPKATILATSLLGTILCGLVVLFLVIVSWHAVWNEESPFETALSRAVRSLISSVYGMAISKSRPQQILRARQVQSWWSSVYRSLFDRYAYPTEEEGSRYFFALVAKCESSESLLQVAPTVIECFNLIKPKSSADFLENFEPAIVRLLGPENNTKTKRLVIQNLLRINRAAADWEPSASMIPRVLLRILQGIERTGPMDRAKDLELTSTFRALVFFSEKPGPDNRGDLVYPDPPRNFLDALERGFGSCVDVSLNLRHDTTQVTPAFLGALLMSEMVDDHYLPGILGNVLAKGLVPQFVVAVYWAANKSPQIKTDMEDETTPVVDPRRCYQDILKRMRPQLATSIRDSKMSTKSGLLSALLDLIQRLPAWVDITHNPERRILTFCTLMGFLRCLRSIMDTKEGAIPPARPPIRESSRGRRTHPPTPIRDNASYQELSTVPQPPYLSSQYSDQAEDSKAGSQVVKIDLASDVPTTHDSNQEPSESTPVGTQESTITSALRNAERSQKITQFELLIAMAPPLEPDQLFSYSDLIALRDREALLFYMLACGDDTADSHVVTLFLEDCDRFGGSVQGETSDQAPGNDDLFELVEEEELDSALTGEDIAELQRLRDALAVHVARLRARKNHTKLDMDVNNGHTEKSD</sequence>
<keyword evidence="2" id="KW-1133">Transmembrane helix</keyword>
<evidence type="ECO:0000256" key="2">
    <source>
        <dbReference type="SAM" id="Phobius"/>
    </source>
</evidence>
<name>A0A164WXY2_9AGAM</name>
<keyword evidence="2" id="KW-0812">Transmembrane</keyword>
<feature type="domain" description="DUF6535" evidence="3">
    <location>
        <begin position="102"/>
        <end position="253"/>
    </location>
</feature>
<evidence type="ECO:0000256" key="1">
    <source>
        <dbReference type="SAM" id="MobiDB-lite"/>
    </source>
</evidence>
<feature type="transmembrane region" description="Helical" evidence="2">
    <location>
        <begin position="172"/>
        <end position="193"/>
    </location>
</feature>
<feature type="transmembrane region" description="Helical" evidence="2">
    <location>
        <begin position="231"/>
        <end position="252"/>
    </location>
</feature>
<dbReference type="Pfam" id="PF20153">
    <property type="entry name" value="DUF6535"/>
    <property type="match status" value="1"/>
</dbReference>
<evidence type="ECO:0000313" key="4">
    <source>
        <dbReference type="EMBL" id="KZS95465.1"/>
    </source>
</evidence>
<accession>A0A164WXY2</accession>
<feature type="transmembrane region" description="Helical" evidence="2">
    <location>
        <begin position="264"/>
        <end position="288"/>
    </location>
</feature>
<feature type="compositionally biased region" description="Polar residues" evidence="1">
    <location>
        <begin position="728"/>
        <end position="754"/>
    </location>
</feature>
<gene>
    <name evidence="4" type="ORF">SISNIDRAFT_464489</name>
</gene>
<dbReference type="Proteomes" id="UP000076722">
    <property type="component" value="Unassembled WGS sequence"/>
</dbReference>
<dbReference type="InterPro" id="IPR045338">
    <property type="entry name" value="DUF6535"/>
</dbReference>
<organism evidence="4 5">
    <name type="scientific">Sistotremastrum niveocremeum HHB9708</name>
    <dbReference type="NCBI Taxonomy" id="1314777"/>
    <lineage>
        <taxon>Eukaryota</taxon>
        <taxon>Fungi</taxon>
        <taxon>Dikarya</taxon>
        <taxon>Basidiomycota</taxon>
        <taxon>Agaricomycotina</taxon>
        <taxon>Agaricomycetes</taxon>
        <taxon>Sistotremastrales</taxon>
        <taxon>Sistotremastraceae</taxon>
        <taxon>Sertulicium</taxon>
        <taxon>Sertulicium niveocremeum</taxon>
    </lineage>
</organism>
<dbReference type="EMBL" id="KV419401">
    <property type="protein sequence ID" value="KZS95465.1"/>
    <property type="molecule type" value="Genomic_DNA"/>
</dbReference>
<evidence type="ECO:0000313" key="5">
    <source>
        <dbReference type="Proteomes" id="UP000076722"/>
    </source>
</evidence>
<keyword evidence="2" id="KW-0472">Membrane</keyword>
<reference evidence="4 5" key="1">
    <citation type="journal article" date="2016" name="Mol. Biol. Evol.">
        <title>Comparative Genomics of Early-Diverging Mushroom-Forming Fungi Provides Insights into the Origins of Lignocellulose Decay Capabilities.</title>
        <authorList>
            <person name="Nagy L.G."/>
            <person name="Riley R."/>
            <person name="Tritt A."/>
            <person name="Adam C."/>
            <person name="Daum C."/>
            <person name="Floudas D."/>
            <person name="Sun H."/>
            <person name="Yadav J.S."/>
            <person name="Pangilinan J."/>
            <person name="Larsson K.H."/>
            <person name="Matsuura K."/>
            <person name="Barry K."/>
            <person name="Labutti K."/>
            <person name="Kuo R."/>
            <person name="Ohm R.A."/>
            <person name="Bhattacharya S.S."/>
            <person name="Shirouzu T."/>
            <person name="Yoshinaga Y."/>
            <person name="Martin F.M."/>
            <person name="Grigoriev I.V."/>
            <person name="Hibbett D.S."/>
        </authorList>
    </citation>
    <scope>NUCLEOTIDE SEQUENCE [LARGE SCALE GENOMIC DNA]</scope>
    <source>
        <strain evidence="4 5">HHB9708</strain>
    </source>
</reference>
<dbReference type="STRING" id="1314777.A0A164WXY2"/>
<protein>
    <recommendedName>
        <fullName evidence="3">DUF6535 domain-containing protein</fullName>
    </recommendedName>
</protein>
<dbReference type="OrthoDB" id="3219854at2759"/>
<evidence type="ECO:0000259" key="3">
    <source>
        <dbReference type="Pfam" id="PF20153"/>
    </source>
</evidence>
<feature type="region of interest" description="Disordered" evidence="1">
    <location>
        <begin position="659"/>
        <end position="713"/>
    </location>
</feature>
<feature type="region of interest" description="Disordered" evidence="1">
    <location>
        <begin position="726"/>
        <end position="754"/>
    </location>
</feature>